<reference evidence="5 6" key="1">
    <citation type="submission" date="2019-06" db="EMBL/GenBank/DDBJ databases">
        <title>Sequencing the genomes of 1000 actinobacteria strains.</title>
        <authorList>
            <person name="Klenk H.-P."/>
        </authorList>
    </citation>
    <scope>NUCLEOTIDE SEQUENCE [LARGE SCALE GENOMIC DNA]</scope>
    <source>
        <strain evidence="5 6">DSM 45928</strain>
    </source>
</reference>
<accession>A0A543B052</accession>
<keyword evidence="6" id="KW-1185">Reference proteome</keyword>
<name>A0A543B052_9ACTN</name>
<dbReference type="Proteomes" id="UP000317043">
    <property type="component" value="Unassembled WGS sequence"/>
</dbReference>
<dbReference type="Pfam" id="PF03704">
    <property type="entry name" value="BTAD"/>
    <property type="match status" value="1"/>
</dbReference>
<organism evidence="5 6">
    <name type="scientific">Stackebrandtia endophytica</name>
    <dbReference type="NCBI Taxonomy" id="1496996"/>
    <lineage>
        <taxon>Bacteria</taxon>
        <taxon>Bacillati</taxon>
        <taxon>Actinomycetota</taxon>
        <taxon>Actinomycetes</taxon>
        <taxon>Glycomycetales</taxon>
        <taxon>Glycomycetaceae</taxon>
        <taxon>Stackebrandtia</taxon>
    </lineage>
</organism>
<dbReference type="SUPFAM" id="SSF48452">
    <property type="entry name" value="TPR-like"/>
    <property type="match status" value="3"/>
</dbReference>
<sequence>MIIRLLGTISIADGDDWRRAGPAKQSAILATLAMDPREPVDQETLIERVWGSSPPQAARSALYAYIARLRKMFEAEPEVTITRGADDGYRLKIVLERIDLFALRDLVSRAKVLGAAGRHDQAVPLWREAAGIPRSTPLANIVGDWADEARRHIEAELLNLAEERFNAELAVGRHREILTDLAAAVADHPRSQRLVETLMLGLYRDGRADEALQRFDQYLARVNRDESDEPGADLLRLRHRIQAADASLNPVSAKTVHIGRVVPQQLPAVASGFVGRAAELSAVTRAVTERSTTSALIVGMAGVGKTAMAVRWAHREAERFPDGQLFTDLRGFTPETPVQTDEVLGSFLRSLGVNPAQIPDDLDERIALYRSMTGEKQLLVVLDNAADPDQVRDLLPGGDRCFAVVTSRDAMSGLVASEGAHRTRLGVLDLADARELVAQLVPDIDTASIGLDDEALGELVTLCGGLPLALRIAFAELIDQAGRSVSDYLAELRDTGLRNLSIMGDPNAAVEPAFELSYQRMPETGRRLFRTLGLIPSQTFGVAATAAMLTWSVARTAANLRAMVAANLLEPIGTGRYRLHDLVREYANRRALAEDGQAACRRSRERWGDWYVHTAHAAARVLQADQLLLPHHRRPAAPSPEFTDTDQAIQWLETEHSAALATMREFGRDGSAETVWLLADAWRGFYSTRTDFGSWRETAQLGLDLALAHRHHHAAAAMGRGLGWWATEKGDSQTALAHYRDALTAAEAAETIPWQIAVWAGIAAASYRAGELTEADSAAQQAVGIARRSGVESPRSVLNILGITARELGRLRESATTFEQAVELNRRLGSANLRVVLGNVAEPYRDLGRLAEAQACVTEAMELDRRLGSLRGELSHRDELARILIELGRWEAAENEVAQAMELVDRLQLDPMRPHVLLTSAMAAADDPAEALRRIGEIEPSATGTIAIEMHLIRSRAHRQLGRPDPTDALAARRLAAQAHLRVLEGKALTESARTHHALGETRQAIEVASQALECHRETGHRPGEARTLRLLADLTGDGDAMALADRILAETRAVDHP</sequence>
<proteinExistence type="inferred from homology"/>
<dbReference type="Gene3D" id="3.40.50.300">
    <property type="entry name" value="P-loop containing nucleotide triphosphate hydrolases"/>
    <property type="match status" value="1"/>
</dbReference>
<dbReference type="GO" id="GO:0006355">
    <property type="term" value="P:regulation of DNA-templated transcription"/>
    <property type="evidence" value="ECO:0007669"/>
    <property type="project" value="InterPro"/>
</dbReference>
<dbReference type="InterPro" id="IPR036388">
    <property type="entry name" value="WH-like_DNA-bd_sf"/>
</dbReference>
<keyword evidence="2 3" id="KW-0238">DNA-binding</keyword>
<dbReference type="GO" id="GO:0003677">
    <property type="term" value="F:DNA binding"/>
    <property type="evidence" value="ECO:0007669"/>
    <property type="project" value="UniProtKB-UniRule"/>
</dbReference>
<comment type="similarity">
    <text evidence="1">Belongs to the AfsR/DnrI/RedD regulatory family.</text>
</comment>
<feature type="DNA-binding region" description="OmpR/PhoB-type" evidence="3">
    <location>
        <begin position="1"/>
        <end position="93"/>
    </location>
</feature>
<dbReference type="GO" id="GO:0043531">
    <property type="term" value="F:ADP binding"/>
    <property type="evidence" value="ECO:0007669"/>
    <property type="project" value="InterPro"/>
</dbReference>
<dbReference type="PRINTS" id="PR00364">
    <property type="entry name" value="DISEASERSIST"/>
</dbReference>
<dbReference type="InterPro" id="IPR027417">
    <property type="entry name" value="P-loop_NTPase"/>
</dbReference>
<dbReference type="Gene3D" id="1.25.40.10">
    <property type="entry name" value="Tetratricopeptide repeat domain"/>
    <property type="match status" value="4"/>
</dbReference>
<dbReference type="PANTHER" id="PTHR47691:SF3">
    <property type="entry name" value="HTH-TYPE TRANSCRIPTIONAL REGULATOR RV0890C-RELATED"/>
    <property type="match status" value="1"/>
</dbReference>
<dbReference type="InterPro" id="IPR005158">
    <property type="entry name" value="BTAD"/>
</dbReference>
<dbReference type="RefSeq" id="WP_142042269.1">
    <property type="nucleotide sequence ID" value="NZ_JBHTGS010000004.1"/>
</dbReference>
<dbReference type="Gene3D" id="1.10.10.10">
    <property type="entry name" value="Winged helix-like DNA-binding domain superfamily/Winged helix DNA-binding domain"/>
    <property type="match status" value="1"/>
</dbReference>
<dbReference type="InterPro" id="IPR001867">
    <property type="entry name" value="OmpR/PhoB-type_DNA-bd"/>
</dbReference>
<evidence type="ECO:0000259" key="4">
    <source>
        <dbReference type="PROSITE" id="PS51755"/>
    </source>
</evidence>
<dbReference type="InterPro" id="IPR019734">
    <property type="entry name" value="TPR_rpt"/>
</dbReference>
<comment type="caution">
    <text evidence="5">The sequence shown here is derived from an EMBL/GenBank/DDBJ whole genome shotgun (WGS) entry which is preliminary data.</text>
</comment>
<evidence type="ECO:0000256" key="1">
    <source>
        <dbReference type="ARBA" id="ARBA00005820"/>
    </source>
</evidence>
<dbReference type="SMART" id="SM00862">
    <property type="entry name" value="Trans_reg_C"/>
    <property type="match status" value="1"/>
</dbReference>
<dbReference type="SUPFAM" id="SSF46894">
    <property type="entry name" value="C-terminal effector domain of the bipartite response regulators"/>
    <property type="match status" value="1"/>
</dbReference>
<dbReference type="OrthoDB" id="7628974at2"/>
<dbReference type="CDD" id="cd15831">
    <property type="entry name" value="BTAD"/>
    <property type="match status" value="1"/>
</dbReference>
<dbReference type="EMBL" id="VFOW01000001">
    <property type="protein sequence ID" value="TQL78199.1"/>
    <property type="molecule type" value="Genomic_DNA"/>
</dbReference>
<dbReference type="Pfam" id="PF00486">
    <property type="entry name" value="Trans_reg_C"/>
    <property type="match status" value="1"/>
</dbReference>
<dbReference type="InterPro" id="IPR016032">
    <property type="entry name" value="Sig_transdc_resp-reg_C-effctor"/>
</dbReference>
<dbReference type="SMART" id="SM01043">
    <property type="entry name" value="BTAD"/>
    <property type="match status" value="1"/>
</dbReference>
<feature type="domain" description="OmpR/PhoB-type" evidence="4">
    <location>
        <begin position="1"/>
        <end position="93"/>
    </location>
</feature>
<dbReference type="SMART" id="SM00028">
    <property type="entry name" value="TPR"/>
    <property type="match status" value="5"/>
</dbReference>
<dbReference type="AlphaFoldDB" id="A0A543B052"/>
<dbReference type="SUPFAM" id="SSF52540">
    <property type="entry name" value="P-loop containing nucleoside triphosphate hydrolases"/>
    <property type="match status" value="1"/>
</dbReference>
<protein>
    <submittedName>
        <fullName evidence="5">DNA-binding SARP family transcriptional activator</fullName>
    </submittedName>
</protein>
<evidence type="ECO:0000313" key="5">
    <source>
        <dbReference type="EMBL" id="TQL78199.1"/>
    </source>
</evidence>
<dbReference type="InParanoid" id="A0A543B052"/>
<dbReference type="PROSITE" id="PS51755">
    <property type="entry name" value="OMPR_PHOB"/>
    <property type="match status" value="1"/>
</dbReference>
<dbReference type="PANTHER" id="PTHR47691">
    <property type="entry name" value="REGULATOR-RELATED"/>
    <property type="match status" value="1"/>
</dbReference>
<evidence type="ECO:0000256" key="3">
    <source>
        <dbReference type="PROSITE-ProRule" id="PRU01091"/>
    </source>
</evidence>
<gene>
    <name evidence="5" type="ORF">FB566_3781</name>
</gene>
<evidence type="ECO:0000313" key="6">
    <source>
        <dbReference type="Proteomes" id="UP000317043"/>
    </source>
</evidence>
<dbReference type="InterPro" id="IPR011990">
    <property type="entry name" value="TPR-like_helical_dom_sf"/>
</dbReference>
<dbReference type="GO" id="GO:0000160">
    <property type="term" value="P:phosphorelay signal transduction system"/>
    <property type="evidence" value="ECO:0007669"/>
    <property type="project" value="InterPro"/>
</dbReference>
<evidence type="ECO:0000256" key="2">
    <source>
        <dbReference type="ARBA" id="ARBA00023125"/>
    </source>
</evidence>